<accession>A0ABX2T5Y2</accession>
<dbReference type="Proteomes" id="UP000584642">
    <property type="component" value="Unassembled WGS sequence"/>
</dbReference>
<organism evidence="1 2">
    <name type="scientific">Azospirillum oleiclasticum</name>
    <dbReference type="NCBI Taxonomy" id="2735135"/>
    <lineage>
        <taxon>Bacteria</taxon>
        <taxon>Pseudomonadati</taxon>
        <taxon>Pseudomonadota</taxon>
        <taxon>Alphaproteobacteria</taxon>
        <taxon>Rhodospirillales</taxon>
        <taxon>Azospirillaceae</taxon>
        <taxon>Azospirillum</taxon>
    </lineage>
</organism>
<evidence type="ECO:0000313" key="1">
    <source>
        <dbReference type="EMBL" id="NYZ18349.1"/>
    </source>
</evidence>
<gene>
    <name evidence="1" type="ORF">HND93_01390</name>
</gene>
<evidence type="ECO:0000313" key="2">
    <source>
        <dbReference type="Proteomes" id="UP000584642"/>
    </source>
</evidence>
<name>A0ABX2T5Y2_9PROT</name>
<keyword evidence="2" id="KW-1185">Reference proteome</keyword>
<sequence>MIADVVQHTSPCAQIQSTVSPVRGTEFAYMALLSDEAARRYEARAARPHRVLVGVNGRTVHNRVYADFDRASAALTRRVLKLVARLDAHELDGLHAYTCPA</sequence>
<comment type="caution">
    <text evidence="1">The sequence shown here is derived from an EMBL/GenBank/DDBJ whole genome shotgun (WGS) entry which is preliminary data.</text>
</comment>
<dbReference type="RefSeq" id="WP_180280101.1">
    <property type="nucleotide sequence ID" value="NZ_JABFDB010000001.1"/>
</dbReference>
<reference evidence="1 2" key="1">
    <citation type="submission" date="2020-05" db="EMBL/GenBank/DDBJ databases">
        <title>Azospirillum oleiclasticum sp. nov, a nitrogen-fixing and heavy crude oil-emulsifying bacterium isolated from the crude oil of Yumen Oilfield.</title>
        <authorList>
            <person name="Wu D."/>
            <person name="Cai M."/>
            <person name="Zhang X."/>
        </authorList>
    </citation>
    <scope>NUCLEOTIDE SEQUENCE [LARGE SCALE GENOMIC DNA]</scope>
    <source>
        <strain evidence="1 2">ROY-1-1-2</strain>
    </source>
</reference>
<protein>
    <submittedName>
        <fullName evidence="1">Uncharacterized protein</fullName>
    </submittedName>
</protein>
<dbReference type="EMBL" id="JABFDB010000001">
    <property type="protein sequence ID" value="NYZ18349.1"/>
    <property type="molecule type" value="Genomic_DNA"/>
</dbReference>
<proteinExistence type="predicted"/>